<keyword evidence="1" id="KW-0812">Transmembrane</keyword>
<keyword evidence="1" id="KW-1133">Transmembrane helix</keyword>
<accession>A0A176ZB64</accession>
<dbReference type="AlphaFoldDB" id="A0A176ZB64"/>
<dbReference type="EMBL" id="LSEF01000042">
    <property type="protein sequence ID" value="OAF17607.1"/>
    <property type="molecule type" value="Genomic_DNA"/>
</dbReference>
<dbReference type="GeneID" id="32586982"/>
<reference evidence="2 3" key="1">
    <citation type="submission" date="2016-02" db="EMBL/GenBank/DDBJ databases">
        <title>Draft genome sequence of the strain BR 10247T Bradyrhizobium neotropicale isolated from nodules of Centrolobium paraense.</title>
        <authorList>
            <person name="Simoes-Araujo J.L."/>
            <person name="Barauna A.C."/>
            <person name="Silva K."/>
            <person name="Zilli J.E."/>
        </authorList>
    </citation>
    <scope>NUCLEOTIDE SEQUENCE [LARGE SCALE GENOMIC DNA]</scope>
    <source>
        <strain evidence="2 3">BR 10247</strain>
    </source>
</reference>
<feature type="transmembrane region" description="Helical" evidence="1">
    <location>
        <begin position="51"/>
        <end position="72"/>
    </location>
</feature>
<keyword evidence="1" id="KW-0472">Membrane</keyword>
<sequence>MLAVFMQIAMLVLAIRFGWLAFVGLQSGVVSSRPRYGGPTRQFSRATKPGAFWITVVSYLVFAAAVVAGDIIRLAMIF</sequence>
<evidence type="ECO:0000313" key="3">
    <source>
        <dbReference type="Proteomes" id="UP000077173"/>
    </source>
</evidence>
<proteinExistence type="predicted"/>
<keyword evidence="3" id="KW-1185">Reference proteome</keyword>
<comment type="caution">
    <text evidence="2">The sequence shown here is derived from an EMBL/GenBank/DDBJ whole genome shotgun (WGS) entry which is preliminary data.</text>
</comment>
<gene>
    <name evidence="2" type="ORF">AXW67_07995</name>
</gene>
<protein>
    <submittedName>
        <fullName evidence="2">Uncharacterized protein</fullName>
    </submittedName>
</protein>
<evidence type="ECO:0000256" key="1">
    <source>
        <dbReference type="SAM" id="Phobius"/>
    </source>
</evidence>
<dbReference type="Proteomes" id="UP000077173">
    <property type="component" value="Unassembled WGS sequence"/>
</dbReference>
<evidence type="ECO:0000313" key="2">
    <source>
        <dbReference type="EMBL" id="OAF17607.1"/>
    </source>
</evidence>
<name>A0A176ZB64_9BRAD</name>
<organism evidence="2 3">
    <name type="scientific">Bradyrhizobium neotropicale</name>
    <dbReference type="NCBI Taxonomy" id="1497615"/>
    <lineage>
        <taxon>Bacteria</taxon>
        <taxon>Pseudomonadati</taxon>
        <taxon>Pseudomonadota</taxon>
        <taxon>Alphaproteobacteria</taxon>
        <taxon>Hyphomicrobiales</taxon>
        <taxon>Nitrobacteraceae</taxon>
        <taxon>Bradyrhizobium</taxon>
    </lineage>
</organism>